<feature type="binding site" evidence="6">
    <location>
        <position position="89"/>
    </location>
    <ligand>
        <name>Fe cation</name>
        <dbReference type="ChEBI" id="CHEBI:24875"/>
    </ligand>
</feature>
<feature type="coiled-coil region" evidence="7">
    <location>
        <begin position="13"/>
        <end position="40"/>
    </location>
</feature>
<comment type="function">
    <text evidence="6">Removes the formyl group from the N-terminal Met of newly synthesized proteins. Requires at least a dipeptide for an efficient rate of reaction. N-terminal L-methionine is a prerequisite for activity but the enzyme has broad specificity at other positions.</text>
</comment>
<feature type="active site" evidence="6">
    <location>
        <position position="132"/>
    </location>
</feature>
<dbReference type="NCBIfam" id="NF001159">
    <property type="entry name" value="PRK00150.1-3"/>
    <property type="match status" value="1"/>
</dbReference>
<comment type="similarity">
    <text evidence="1 6">Belongs to the polypeptide deformylase family.</text>
</comment>
<feature type="binding site" evidence="6">
    <location>
        <position position="135"/>
    </location>
    <ligand>
        <name>Fe cation</name>
        <dbReference type="ChEBI" id="CHEBI:24875"/>
    </ligand>
</feature>
<dbReference type="EC" id="3.5.1.88" evidence="6"/>
<dbReference type="SUPFAM" id="SSF56420">
    <property type="entry name" value="Peptide deformylase"/>
    <property type="match status" value="1"/>
</dbReference>
<dbReference type="InterPro" id="IPR023635">
    <property type="entry name" value="Peptide_deformylase"/>
</dbReference>
<dbReference type="Pfam" id="PF01327">
    <property type="entry name" value="Pep_deformylase"/>
    <property type="match status" value="1"/>
</dbReference>
<dbReference type="NCBIfam" id="TIGR00079">
    <property type="entry name" value="pept_deformyl"/>
    <property type="match status" value="1"/>
</dbReference>
<dbReference type="GO" id="GO:0042586">
    <property type="term" value="F:peptide deformylase activity"/>
    <property type="evidence" value="ECO:0007669"/>
    <property type="project" value="UniProtKB-UniRule"/>
</dbReference>
<dbReference type="RefSeq" id="WP_134113550.1">
    <property type="nucleotide sequence ID" value="NZ_SOBG01000007.1"/>
</dbReference>
<dbReference type="CDD" id="cd00487">
    <property type="entry name" value="Pep_deformylase"/>
    <property type="match status" value="1"/>
</dbReference>
<feature type="binding site" evidence="6">
    <location>
        <position position="131"/>
    </location>
    <ligand>
        <name>Fe cation</name>
        <dbReference type="ChEBI" id="CHEBI:24875"/>
    </ligand>
</feature>
<dbReference type="PIRSF" id="PIRSF004749">
    <property type="entry name" value="Pep_def"/>
    <property type="match status" value="1"/>
</dbReference>
<dbReference type="PANTHER" id="PTHR10458:SF22">
    <property type="entry name" value="PEPTIDE DEFORMYLASE"/>
    <property type="match status" value="1"/>
</dbReference>
<dbReference type="GO" id="GO:0006412">
    <property type="term" value="P:translation"/>
    <property type="evidence" value="ECO:0007669"/>
    <property type="project" value="UniProtKB-UniRule"/>
</dbReference>
<dbReference type="GO" id="GO:0046872">
    <property type="term" value="F:metal ion binding"/>
    <property type="evidence" value="ECO:0007669"/>
    <property type="project" value="UniProtKB-KW"/>
</dbReference>
<keyword evidence="3 6" id="KW-0378">Hydrolase</keyword>
<name>A0AA46I545_9FUSO</name>
<evidence type="ECO:0000256" key="2">
    <source>
        <dbReference type="ARBA" id="ARBA00022723"/>
    </source>
</evidence>
<evidence type="ECO:0000256" key="5">
    <source>
        <dbReference type="ARBA" id="ARBA00023004"/>
    </source>
</evidence>
<comment type="catalytic activity">
    <reaction evidence="6">
        <text>N-terminal N-formyl-L-methionyl-[peptide] + H2O = N-terminal L-methionyl-[peptide] + formate</text>
        <dbReference type="Rhea" id="RHEA:24420"/>
        <dbReference type="Rhea" id="RHEA-COMP:10639"/>
        <dbReference type="Rhea" id="RHEA-COMP:10640"/>
        <dbReference type="ChEBI" id="CHEBI:15377"/>
        <dbReference type="ChEBI" id="CHEBI:15740"/>
        <dbReference type="ChEBI" id="CHEBI:49298"/>
        <dbReference type="ChEBI" id="CHEBI:64731"/>
        <dbReference type="EC" id="3.5.1.88"/>
    </reaction>
</comment>
<dbReference type="EMBL" id="SOBG01000007">
    <property type="protein sequence ID" value="TDT68617.1"/>
    <property type="molecule type" value="Genomic_DNA"/>
</dbReference>
<keyword evidence="2 6" id="KW-0479">Metal-binding</keyword>
<organism evidence="8 9">
    <name type="scientific">Hypnocyclicus thermotrophus</name>
    <dbReference type="NCBI Taxonomy" id="1627895"/>
    <lineage>
        <taxon>Bacteria</taxon>
        <taxon>Fusobacteriati</taxon>
        <taxon>Fusobacteriota</taxon>
        <taxon>Fusobacteriia</taxon>
        <taxon>Fusobacteriales</taxon>
        <taxon>Fusobacteriaceae</taxon>
        <taxon>Hypnocyclicus</taxon>
    </lineage>
</organism>
<gene>
    <name evidence="6" type="primary">def</name>
    <name evidence="8" type="ORF">EV215_1684</name>
</gene>
<evidence type="ECO:0000256" key="6">
    <source>
        <dbReference type="HAMAP-Rule" id="MF_00163"/>
    </source>
</evidence>
<sequence length="169" mass="19124">MIMDIVTYGSSVLREKSKKIEKIDDEIKTLLNNMVETMQEAQGVGLAAPQVGINIRAFVLDIGDGNIRKVINPEFLEFSNNIVEQEEGCLSIPGIYKKVKRPESLKIKYLNENGEEVIEQAEGLLARAFQHEYDHLEGVLFVDKISPVAKRLVSNKLQKLKKETLKKIK</sequence>
<evidence type="ECO:0000256" key="1">
    <source>
        <dbReference type="ARBA" id="ARBA00010759"/>
    </source>
</evidence>
<evidence type="ECO:0000256" key="4">
    <source>
        <dbReference type="ARBA" id="ARBA00022917"/>
    </source>
</evidence>
<comment type="cofactor">
    <cofactor evidence="6">
        <name>Fe(2+)</name>
        <dbReference type="ChEBI" id="CHEBI:29033"/>
    </cofactor>
    <text evidence="6">Binds 1 Fe(2+) ion.</text>
</comment>
<evidence type="ECO:0000256" key="3">
    <source>
        <dbReference type="ARBA" id="ARBA00022801"/>
    </source>
</evidence>
<evidence type="ECO:0000256" key="7">
    <source>
        <dbReference type="SAM" id="Coils"/>
    </source>
</evidence>
<dbReference type="AlphaFoldDB" id="A0AA46I545"/>
<comment type="caution">
    <text evidence="8">The sequence shown here is derived from an EMBL/GenBank/DDBJ whole genome shotgun (WGS) entry which is preliminary data.</text>
</comment>
<keyword evidence="9" id="KW-1185">Reference proteome</keyword>
<keyword evidence="7" id="KW-0175">Coiled coil</keyword>
<dbReference type="FunFam" id="3.90.45.10:FF:000005">
    <property type="entry name" value="Peptide deformylase"/>
    <property type="match status" value="1"/>
</dbReference>
<protein>
    <recommendedName>
        <fullName evidence="6">Peptide deformylase</fullName>
        <shortName evidence="6">PDF</shortName>
        <ecNumber evidence="6">3.5.1.88</ecNumber>
    </recommendedName>
    <alternativeName>
        <fullName evidence="6">Polypeptide deformylase</fullName>
    </alternativeName>
</protein>
<evidence type="ECO:0000313" key="9">
    <source>
        <dbReference type="Proteomes" id="UP000294678"/>
    </source>
</evidence>
<keyword evidence="5 6" id="KW-0408">Iron</keyword>
<proteinExistence type="inferred from homology"/>
<dbReference type="InterPro" id="IPR036821">
    <property type="entry name" value="Peptide_deformylase_sf"/>
</dbReference>
<dbReference type="Proteomes" id="UP000294678">
    <property type="component" value="Unassembled WGS sequence"/>
</dbReference>
<dbReference type="PRINTS" id="PR01576">
    <property type="entry name" value="PDEFORMYLASE"/>
</dbReference>
<dbReference type="HAMAP" id="MF_00163">
    <property type="entry name" value="Pep_deformylase"/>
    <property type="match status" value="1"/>
</dbReference>
<dbReference type="PANTHER" id="PTHR10458">
    <property type="entry name" value="PEPTIDE DEFORMYLASE"/>
    <property type="match status" value="1"/>
</dbReference>
<accession>A0AA46I545</accession>
<reference evidence="8 9" key="1">
    <citation type="submission" date="2019-03" db="EMBL/GenBank/DDBJ databases">
        <title>Genomic Encyclopedia of Type Strains, Phase IV (KMG-IV): sequencing the most valuable type-strain genomes for metagenomic binning, comparative biology and taxonomic classification.</title>
        <authorList>
            <person name="Goeker M."/>
        </authorList>
    </citation>
    <scope>NUCLEOTIDE SEQUENCE [LARGE SCALE GENOMIC DNA]</scope>
    <source>
        <strain evidence="8 9">DSM 100055</strain>
    </source>
</reference>
<keyword evidence="4 6" id="KW-0648">Protein biosynthesis</keyword>
<dbReference type="Gene3D" id="3.90.45.10">
    <property type="entry name" value="Peptide deformylase"/>
    <property type="match status" value="1"/>
</dbReference>
<evidence type="ECO:0000313" key="8">
    <source>
        <dbReference type="EMBL" id="TDT68617.1"/>
    </source>
</evidence>